<evidence type="ECO:0000313" key="3">
    <source>
        <dbReference type="Proteomes" id="UP000036756"/>
    </source>
</evidence>
<dbReference type="Proteomes" id="UP000036756">
    <property type="component" value="Unassembled WGS sequence"/>
</dbReference>
<reference evidence="2 3" key="1">
    <citation type="submission" date="2015-06" db="EMBL/GenBank/DDBJ databases">
        <title>Draft genome sequence of the purine-degrading Clostridium cylindrosporum HC-1 (DSM 605).</title>
        <authorList>
            <person name="Poehlein A."/>
            <person name="Schiel-Bengelsdorf B."/>
            <person name="Bengelsdorf F."/>
            <person name="Daniel R."/>
            <person name="Duerre P."/>
        </authorList>
    </citation>
    <scope>NUCLEOTIDE SEQUENCE [LARGE SCALE GENOMIC DNA]</scope>
    <source>
        <strain evidence="2 3">DSM 605</strain>
    </source>
</reference>
<keyword evidence="3" id="KW-1185">Reference proteome</keyword>
<evidence type="ECO:0000313" key="2">
    <source>
        <dbReference type="EMBL" id="KMT22094.1"/>
    </source>
</evidence>
<proteinExistence type="predicted"/>
<gene>
    <name evidence="2" type="ORF">CLCY_4c00670</name>
</gene>
<dbReference type="InterPro" id="IPR025150">
    <property type="entry name" value="GH123_cat"/>
</dbReference>
<organism evidence="2 3">
    <name type="scientific">Clostridium cylindrosporum DSM 605</name>
    <dbReference type="NCBI Taxonomy" id="1121307"/>
    <lineage>
        <taxon>Bacteria</taxon>
        <taxon>Bacillati</taxon>
        <taxon>Bacillota</taxon>
        <taxon>Clostridia</taxon>
        <taxon>Eubacteriales</taxon>
        <taxon>Clostridiaceae</taxon>
        <taxon>Clostridium</taxon>
    </lineage>
</organism>
<accession>A0A0J8DCV9</accession>
<dbReference type="OrthoDB" id="197680at2"/>
<feature type="domain" description="Glycoside hydrolase 123 catalytic" evidence="1">
    <location>
        <begin position="181"/>
        <end position="526"/>
    </location>
</feature>
<dbReference type="Pfam" id="PF13320">
    <property type="entry name" value="GH123_cat"/>
    <property type="match status" value="1"/>
</dbReference>
<comment type="caution">
    <text evidence="2">The sequence shown here is derived from an EMBL/GenBank/DDBJ whole genome shotgun (WGS) entry which is preliminary data.</text>
</comment>
<dbReference type="PATRIC" id="fig|1121307.3.peg.1719"/>
<dbReference type="AlphaFoldDB" id="A0A0J8DCV9"/>
<protein>
    <recommendedName>
        <fullName evidence="1">Glycoside hydrolase 123 catalytic domain-containing protein</fullName>
    </recommendedName>
</protein>
<sequence length="582" mass="67509">MDLDYGIIHSGYRHLKYARCKYSMYNIKSFTRRVLRNETFAFQIILNSNEEFLCSLNEFNNISWKGLINRIRVSIDLNDDTIHENVKLSLVDYIVDDNGSLTADIISDKDSLLVEGGIAQLIWVKGKVPLGFNGSFNFNINLFYTKEYDDEELIGSIPCEIKVLDYDLPSLQESPFYLDLWQHLSSLARHYNVPIFSDDHFYIIENFIKELASAGQKTITIVASDFPWGGQGCFKVHKNASNLFEHNIVSVRRDVNGELYLDFTSLDRYIDICFKYGIDKEIDIFGLIGNWHGMDFKSPVYPEYKDPFRVSYYDEGNGKIKYISSKDELHLYIKLLLNHFINKGYIEKTRIFCDEPNNPELYEESKRFISSTVPGVTLKYKCAVHDPRFLLKPDSGITDSSIFLPMIGERFEKFEEVRESILGKEDSITWFVCCYPQRPNQFIASPPLESRLVGHITYMLKASGFLRWNYCLYTEDVYNNPSYKYPSWVAGDTFFVYPGSNMKPVSSIRWENMKMGIEEYTLMKMLEDKGYSYEVISGLGLYDITGSISSMKGDARSFKMGYSLSQNDYEVFRENLINLLLK</sequence>
<evidence type="ECO:0000259" key="1">
    <source>
        <dbReference type="Pfam" id="PF13320"/>
    </source>
</evidence>
<name>A0A0J8DCV9_CLOCY</name>
<dbReference type="STRING" id="1121307.CLCY_4c00670"/>
<dbReference type="EMBL" id="LFVU01000024">
    <property type="protein sequence ID" value="KMT22094.1"/>
    <property type="molecule type" value="Genomic_DNA"/>
</dbReference>
<dbReference type="RefSeq" id="WP_048570195.1">
    <property type="nucleotide sequence ID" value="NZ_LFVU01000024.1"/>
</dbReference>